<sequence>MNIKLVTGYSSARVEGLLKESSKALQYRFTGYSSTRQSLLKGWFAGWRKPGRREPINRQWGVLTGILLFLCSGTISDMVRQDVPAMLEKVFEIVDSGDTTLRRIEIPPQLIPSLNVVS</sequence>
<dbReference type="AlphaFoldDB" id="A0A376Y7Z6"/>
<gene>
    <name evidence="1" type="ORF">NCTC9117_02476</name>
</gene>
<dbReference type="GO" id="GO:0003677">
    <property type="term" value="F:DNA binding"/>
    <property type="evidence" value="ECO:0007669"/>
    <property type="project" value="UniProtKB-KW"/>
</dbReference>
<keyword evidence="1" id="KW-0238">DNA-binding</keyword>
<proteinExistence type="predicted"/>
<dbReference type="EMBL" id="UGDC01000003">
    <property type="protein sequence ID" value="STJ79884.1"/>
    <property type="molecule type" value="Genomic_DNA"/>
</dbReference>
<name>A0A376Y7Z6_ECOLX</name>
<evidence type="ECO:0000313" key="2">
    <source>
        <dbReference type="Proteomes" id="UP000254785"/>
    </source>
</evidence>
<protein>
    <submittedName>
        <fullName evidence="1">Putative DNA-binding transcriptional repressor</fullName>
    </submittedName>
</protein>
<organism evidence="1 2">
    <name type="scientific">Escherichia coli</name>
    <dbReference type="NCBI Taxonomy" id="562"/>
    <lineage>
        <taxon>Bacteria</taxon>
        <taxon>Pseudomonadati</taxon>
        <taxon>Pseudomonadota</taxon>
        <taxon>Gammaproteobacteria</taxon>
        <taxon>Enterobacterales</taxon>
        <taxon>Enterobacteriaceae</taxon>
        <taxon>Escherichia</taxon>
    </lineage>
</organism>
<evidence type="ECO:0000313" key="1">
    <source>
        <dbReference type="EMBL" id="STJ79884.1"/>
    </source>
</evidence>
<dbReference type="Proteomes" id="UP000254785">
    <property type="component" value="Unassembled WGS sequence"/>
</dbReference>
<reference evidence="1 2" key="1">
    <citation type="submission" date="2018-06" db="EMBL/GenBank/DDBJ databases">
        <authorList>
            <consortium name="Pathogen Informatics"/>
            <person name="Doyle S."/>
        </authorList>
    </citation>
    <scope>NUCLEOTIDE SEQUENCE [LARGE SCALE GENOMIC DNA]</scope>
    <source>
        <strain evidence="1 2">NCTC9117</strain>
    </source>
</reference>
<accession>A0A376Y7Z6</accession>